<dbReference type="Proteomes" id="UP000019254">
    <property type="component" value="Unassembled WGS sequence"/>
</dbReference>
<feature type="domain" description="Polysaccharide biosynthesis protein CapD-like" evidence="2">
    <location>
        <begin position="148"/>
        <end position="191"/>
    </location>
</feature>
<comment type="caution">
    <text evidence="3">The sequence shown here is derived from an EMBL/GenBank/DDBJ whole genome shotgun (WGS) entry which is preliminary data.</text>
</comment>
<evidence type="ECO:0000313" key="4">
    <source>
        <dbReference type="Proteomes" id="UP000019254"/>
    </source>
</evidence>
<comment type="similarity">
    <text evidence="1">Belongs to the polysaccharide synthase family.</text>
</comment>
<dbReference type="InterPro" id="IPR051203">
    <property type="entry name" value="Polysaccharide_Synthase-Rel"/>
</dbReference>
<keyword evidence="4" id="KW-1185">Reference proteome</keyword>
<dbReference type="PANTHER" id="PTHR43318:SF1">
    <property type="entry name" value="POLYSACCHARIDE BIOSYNTHESIS PROTEIN EPSC-RELATED"/>
    <property type="match status" value="1"/>
</dbReference>
<protein>
    <submittedName>
        <fullName evidence="3">Polysaccharide biosynthesis protein CapD</fullName>
    </submittedName>
</protein>
<dbReference type="STRING" id="1265820.PCORN_18054"/>
<evidence type="ECO:0000259" key="2">
    <source>
        <dbReference type="Pfam" id="PF02719"/>
    </source>
</evidence>
<dbReference type="EMBL" id="AODE01000047">
    <property type="protein sequence ID" value="EUJ25286.1"/>
    <property type="molecule type" value="Genomic_DNA"/>
</dbReference>
<dbReference type="InterPro" id="IPR003869">
    <property type="entry name" value="Polysac_CapD-like"/>
</dbReference>
<dbReference type="InterPro" id="IPR036291">
    <property type="entry name" value="NAD(P)-bd_dom_sf"/>
</dbReference>
<proteinExistence type="inferred from homology"/>
<dbReference type="OrthoDB" id="9803111at2"/>
<evidence type="ECO:0000313" key="3">
    <source>
        <dbReference type="EMBL" id="EUJ25286.1"/>
    </source>
</evidence>
<dbReference type="SUPFAM" id="SSF51735">
    <property type="entry name" value="NAD(P)-binding Rossmann-fold domains"/>
    <property type="match status" value="2"/>
</dbReference>
<dbReference type="Gene3D" id="3.40.50.720">
    <property type="entry name" value="NAD(P)-binding Rossmann-like Domain"/>
    <property type="match status" value="2"/>
</dbReference>
<organism evidence="3 4">
    <name type="scientific">Listeria cornellensis FSL F6-0969</name>
    <dbReference type="NCBI Taxonomy" id="1265820"/>
    <lineage>
        <taxon>Bacteria</taxon>
        <taxon>Bacillati</taxon>
        <taxon>Bacillota</taxon>
        <taxon>Bacilli</taxon>
        <taxon>Bacillales</taxon>
        <taxon>Listeriaceae</taxon>
        <taxon>Listeria</taxon>
    </lineage>
</organism>
<name>W7BQ77_9LIST</name>
<accession>W7BQ77</accession>
<dbReference type="AlphaFoldDB" id="W7BQ77"/>
<dbReference type="Pfam" id="PF02719">
    <property type="entry name" value="Polysacc_synt_2"/>
    <property type="match status" value="1"/>
</dbReference>
<dbReference type="RefSeq" id="WP_051999554.1">
    <property type="nucleotide sequence ID" value="NZ_AODE01000047.1"/>
</dbReference>
<dbReference type="Pfam" id="PF13727">
    <property type="entry name" value="CoA_binding_3"/>
    <property type="match status" value="1"/>
</dbReference>
<reference evidence="3 4" key="1">
    <citation type="journal article" date="2014" name="Int. J. Syst. Evol. Microbiol.">
        <title>Listeria floridensis sp. nov., Listeria aquatica sp. nov., Listeria cornellensis sp. nov., Listeria riparia sp. nov. and Listeria grandensis sp. nov., from agricultural and natural environments.</title>
        <authorList>
            <person name="den Bakker H.C."/>
            <person name="Warchocki S."/>
            <person name="Wright E.M."/>
            <person name="Allred A.F."/>
            <person name="Ahlstrom C."/>
            <person name="Manuel C.S."/>
            <person name="Stasiewicz M.J."/>
            <person name="Burrell A."/>
            <person name="Roof S."/>
            <person name="Strawn L."/>
            <person name="Fortes E.D."/>
            <person name="Nightingale K.K."/>
            <person name="Kephart D."/>
            <person name="Wiedmann M."/>
        </authorList>
    </citation>
    <scope>NUCLEOTIDE SEQUENCE [LARGE SCALE GENOMIC DNA]</scope>
    <source>
        <strain evidence="4">FSL F6-969</strain>
    </source>
</reference>
<dbReference type="PATRIC" id="fig|1265820.5.peg.3557"/>
<gene>
    <name evidence="3" type="ORF">PCORN_18054</name>
</gene>
<sequence>MSINKHKLLKKVLIIGAGVAGIVAAKKLSEQPEKFAIVAFLDDDPIKQQLRIIDIPIVGDIENLETCIKDENIDLVVLAIPSLGATKKIAIMEKCKETATNIRVVTGVNDITFGNLTEANVSMEKLLGRTPVQLNEEQVAEKIEGTIVMVTGAGGSIGSEICRQICAHRPKQLIVLGHGENSIYGIHMELLKNVW</sequence>
<dbReference type="PANTHER" id="PTHR43318">
    <property type="entry name" value="UDP-N-ACETYLGLUCOSAMINE 4,6-DEHYDRATASE"/>
    <property type="match status" value="1"/>
</dbReference>
<evidence type="ECO:0000256" key="1">
    <source>
        <dbReference type="ARBA" id="ARBA00007430"/>
    </source>
</evidence>